<organism evidence="1 2">
    <name type="scientific">Armillaria novae-zelandiae</name>
    <dbReference type="NCBI Taxonomy" id="153914"/>
    <lineage>
        <taxon>Eukaryota</taxon>
        <taxon>Fungi</taxon>
        <taxon>Dikarya</taxon>
        <taxon>Basidiomycota</taxon>
        <taxon>Agaricomycotina</taxon>
        <taxon>Agaricomycetes</taxon>
        <taxon>Agaricomycetidae</taxon>
        <taxon>Agaricales</taxon>
        <taxon>Marasmiineae</taxon>
        <taxon>Physalacriaceae</taxon>
        <taxon>Armillaria</taxon>
    </lineage>
</organism>
<gene>
    <name evidence="1" type="ORF">IW261DRAFT_1605961</name>
</gene>
<dbReference type="AlphaFoldDB" id="A0AA39UC53"/>
<sequence>MKISFRVPVQREDDDGEHICTYIQVYPFSKQISRIDPDDDENVLKLNNSLEQSSMCYSNIPVADIVQILVPASRRVKGTHHVRRTHVDDDFGKGLWDLLETYKKMAHGVEGCGGKVKDEHEAALVDLLFQHCFFHCLINPSRHVQRLAVECLGFTRAHRRSHCIGFFSGI</sequence>
<reference evidence="1" key="1">
    <citation type="submission" date="2023-06" db="EMBL/GenBank/DDBJ databases">
        <authorList>
            <consortium name="Lawrence Berkeley National Laboratory"/>
            <person name="Ahrendt S."/>
            <person name="Sahu N."/>
            <person name="Indic B."/>
            <person name="Wong-Bajracharya J."/>
            <person name="Merenyi Z."/>
            <person name="Ke H.-M."/>
            <person name="Monk M."/>
            <person name="Kocsube S."/>
            <person name="Drula E."/>
            <person name="Lipzen A."/>
            <person name="Balint B."/>
            <person name="Henrissat B."/>
            <person name="Andreopoulos B."/>
            <person name="Martin F.M."/>
            <person name="Harder C.B."/>
            <person name="Rigling D."/>
            <person name="Ford K.L."/>
            <person name="Foster G.D."/>
            <person name="Pangilinan J."/>
            <person name="Papanicolaou A."/>
            <person name="Barry K."/>
            <person name="LaButti K."/>
            <person name="Viragh M."/>
            <person name="Koriabine M."/>
            <person name="Yan M."/>
            <person name="Riley R."/>
            <person name="Champramary S."/>
            <person name="Plett K.L."/>
            <person name="Tsai I.J."/>
            <person name="Slot J."/>
            <person name="Sipos G."/>
            <person name="Plett J."/>
            <person name="Nagy L.G."/>
            <person name="Grigoriev I.V."/>
        </authorList>
    </citation>
    <scope>NUCLEOTIDE SEQUENCE</scope>
    <source>
        <strain evidence="1">ICMP 16352</strain>
    </source>
</reference>
<accession>A0AA39UC53</accession>
<dbReference type="Proteomes" id="UP001175227">
    <property type="component" value="Unassembled WGS sequence"/>
</dbReference>
<evidence type="ECO:0000313" key="1">
    <source>
        <dbReference type="EMBL" id="KAK0483852.1"/>
    </source>
</evidence>
<protein>
    <submittedName>
        <fullName evidence="1">Uncharacterized protein</fullName>
    </submittedName>
</protein>
<evidence type="ECO:0000313" key="2">
    <source>
        <dbReference type="Proteomes" id="UP001175227"/>
    </source>
</evidence>
<proteinExistence type="predicted"/>
<dbReference type="EMBL" id="JAUEPR010000006">
    <property type="protein sequence ID" value="KAK0483852.1"/>
    <property type="molecule type" value="Genomic_DNA"/>
</dbReference>
<keyword evidence="2" id="KW-1185">Reference proteome</keyword>
<comment type="caution">
    <text evidence="1">The sequence shown here is derived from an EMBL/GenBank/DDBJ whole genome shotgun (WGS) entry which is preliminary data.</text>
</comment>
<name>A0AA39UC53_9AGAR</name>